<gene>
    <name evidence="3" type="ORF">CQA66_00980</name>
</gene>
<proteinExistence type="predicted"/>
<keyword evidence="4" id="KW-1185">Reference proteome</keyword>
<dbReference type="EMBL" id="NXLW01000001">
    <property type="protein sequence ID" value="RDU73844.1"/>
    <property type="molecule type" value="Genomic_DNA"/>
</dbReference>
<dbReference type="Pfam" id="PF24314">
    <property type="entry name" value="DUF7488"/>
    <property type="match status" value="1"/>
</dbReference>
<dbReference type="Proteomes" id="UP000256424">
    <property type="component" value="Unassembled WGS sequence"/>
</dbReference>
<evidence type="ECO:0008006" key="5">
    <source>
        <dbReference type="Google" id="ProtNLM"/>
    </source>
</evidence>
<evidence type="ECO:0000313" key="4">
    <source>
        <dbReference type="Proteomes" id="UP000256424"/>
    </source>
</evidence>
<evidence type="ECO:0000313" key="3">
    <source>
        <dbReference type="EMBL" id="RDU73844.1"/>
    </source>
</evidence>
<accession>A0A3D8JAE6</accession>
<dbReference type="SUPFAM" id="SSF50156">
    <property type="entry name" value="PDZ domain-like"/>
    <property type="match status" value="1"/>
</dbReference>
<dbReference type="InterPro" id="IPR036034">
    <property type="entry name" value="PDZ_sf"/>
</dbReference>
<organism evidence="3 4">
    <name type="scientific">Helicobacter aurati</name>
    <dbReference type="NCBI Taxonomy" id="137778"/>
    <lineage>
        <taxon>Bacteria</taxon>
        <taxon>Pseudomonadati</taxon>
        <taxon>Campylobacterota</taxon>
        <taxon>Epsilonproteobacteria</taxon>
        <taxon>Campylobacterales</taxon>
        <taxon>Helicobacteraceae</taxon>
        <taxon>Helicobacter</taxon>
    </lineage>
</organism>
<comment type="caution">
    <text evidence="3">The sequence shown here is derived from an EMBL/GenBank/DDBJ whole genome shotgun (WGS) entry which is preliminary data.</text>
</comment>
<dbReference type="Pfam" id="PF13180">
    <property type="entry name" value="PDZ_2"/>
    <property type="match status" value="1"/>
</dbReference>
<protein>
    <recommendedName>
        <fullName evidence="5">PDZ domain-containing protein</fullName>
    </recommendedName>
</protein>
<evidence type="ECO:0000259" key="2">
    <source>
        <dbReference type="Pfam" id="PF24314"/>
    </source>
</evidence>
<dbReference type="OrthoDB" id="5338305at2"/>
<reference evidence="3 4" key="1">
    <citation type="submission" date="2018-04" db="EMBL/GenBank/DDBJ databases">
        <title>Novel Campyloabacter and Helicobacter Species and Strains.</title>
        <authorList>
            <person name="Mannion A.J."/>
            <person name="Shen Z."/>
            <person name="Fox J.G."/>
        </authorList>
    </citation>
    <scope>NUCLEOTIDE SEQUENCE [LARGE SCALE GENOMIC DNA]</scope>
    <source>
        <strain evidence="3 4">MIT 97-5075</strain>
    </source>
</reference>
<name>A0A3D8JAE6_9HELI</name>
<dbReference type="AlphaFoldDB" id="A0A3D8JAE6"/>
<dbReference type="InterPro" id="IPR055911">
    <property type="entry name" value="DUF7488"/>
</dbReference>
<evidence type="ECO:0000259" key="1">
    <source>
        <dbReference type="Pfam" id="PF13180"/>
    </source>
</evidence>
<feature type="domain" description="DUF7488" evidence="2">
    <location>
        <begin position="4"/>
        <end position="149"/>
    </location>
</feature>
<dbReference type="InterPro" id="IPR001478">
    <property type="entry name" value="PDZ"/>
</dbReference>
<sequence length="456" mass="52254">MEEKIDYSYCANYYRQASIYLGDGIYAIALKNGAIIGYSPTKPRSKRVQRYDKFSGLFLVGNSSTKMSYEISDIDEYALSKELASAGIKGAVPGKFQKHQSGFLQYAEFSAPTQRNGVISNICYKIYGLSVGGNGFIEKRYIERFLSQQTPYYGDLGVRFEVLDSESATFGVKFADPFFPNNPFKRGDILVSINDVAPKNWGDLELMVADLPFGEEAIVKIRRNEEEGIRTFRVKVGKRFGGMLLPDSFLERFNLIISNDFIVQKAPSSGPFSKLRKGDKILFINNIDMRQFHVKSTRERNQLLQELFTKIQSHQVDAIALLQDEEKRKQYAKIINKDILAQFQNKDVATRYDSFYRKMSENMEDFINPETSRKDKIPTSNAIDDIDLESFRGDEILRDSGTKSMRTIYDSYDIEGNLQPTNKKDTIKEYDMLTQHGLGMNFLIDRKGFQFRVPLE</sequence>
<feature type="domain" description="PDZ" evidence="1">
    <location>
        <begin position="154"/>
        <end position="227"/>
    </location>
</feature>